<reference evidence="1 2" key="1">
    <citation type="submission" date="2016-01" db="EMBL/GenBank/DDBJ databases">
        <title>High potential of lignocellulose degradation of a new Verrucomicrobia species.</title>
        <authorList>
            <person name="Wang Y."/>
            <person name="Shi Y."/>
            <person name="Qiu Z."/>
            <person name="Liu S."/>
            <person name="Yang H."/>
        </authorList>
    </citation>
    <scope>NUCLEOTIDE SEQUENCE [LARGE SCALE GENOMIC DNA]</scope>
    <source>
        <strain evidence="1 2">TSB47</strain>
    </source>
</reference>
<evidence type="ECO:0000313" key="2">
    <source>
        <dbReference type="Proteomes" id="UP000078486"/>
    </source>
</evidence>
<protein>
    <submittedName>
        <fullName evidence="1">Uncharacterized protein</fullName>
    </submittedName>
</protein>
<dbReference type="RefSeq" id="WP_068770312.1">
    <property type="nucleotide sequence ID" value="NZ_CP109796.1"/>
</dbReference>
<dbReference type="STRING" id="1184151.AW736_11070"/>
<gene>
    <name evidence="1" type="ORF">AW736_11070</name>
</gene>
<sequence length="134" mass="14393">MKNTKSTTAAVPMLHVTLPNEIMLPADADINALLRILMGARKIETISRVEIDGVREYDGDDTHYTSGPVVPLIREANVASIHADEAAAIAAKIENVNAEKRRQAEWRARRAAEAAATANSGAYATTETGRPLTA</sequence>
<dbReference type="Proteomes" id="UP000078486">
    <property type="component" value="Unassembled WGS sequence"/>
</dbReference>
<keyword evidence="2" id="KW-1185">Reference proteome</keyword>
<organism evidence="1 2">
    <name type="scientific">Termitidicoccus mucosus</name>
    <dbReference type="NCBI Taxonomy" id="1184151"/>
    <lineage>
        <taxon>Bacteria</taxon>
        <taxon>Pseudomonadati</taxon>
        <taxon>Verrucomicrobiota</taxon>
        <taxon>Opitutia</taxon>
        <taxon>Opitutales</taxon>
        <taxon>Opitutaceae</taxon>
        <taxon>Termitidicoccus</taxon>
    </lineage>
</organism>
<evidence type="ECO:0000313" key="1">
    <source>
        <dbReference type="EMBL" id="OAM89853.1"/>
    </source>
</evidence>
<dbReference type="AlphaFoldDB" id="A0A178IIX1"/>
<name>A0A178IIX1_9BACT</name>
<dbReference type="OrthoDB" id="9998744at2"/>
<accession>A0A178IIX1</accession>
<proteinExistence type="predicted"/>
<comment type="caution">
    <text evidence="1">The sequence shown here is derived from an EMBL/GenBank/DDBJ whole genome shotgun (WGS) entry which is preliminary data.</text>
</comment>
<dbReference type="EMBL" id="LRRQ01000076">
    <property type="protein sequence ID" value="OAM89853.1"/>
    <property type="molecule type" value="Genomic_DNA"/>
</dbReference>